<dbReference type="OrthoDB" id="1267107at2"/>
<keyword evidence="1" id="KW-0732">Signal</keyword>
<feature type="chain" id="PRO_5020493765" description="Lipoprotein" evidence="1">
    <location>
        <begin position="19"/>
        <end position="216"/>
    </location>
</feature>
<dbReference type="AlphaFoldDB" id="A0A4U1CAY0"/>
<name>A0A4U1CAY0_9SPHI</name>
<protein>
    <recommendedName>
        <fullName evidence="4">Lipoprotein</fullName>
    </recommendedName>
</protein>
<dbReference type="PROSITE" id="PS51257">
    <property type="entry name" value="PROKAR_LIPOPROTEIN"/>
    <property type="match status" value="1"/>
</dbReference>
<organism evidence="2 3">
    <name type="scientific">Pedobacter cryotolerans</name>
    <dbReference type="NCBI Taxonomy" id="2571270"/>
    <lineage>
        <taxon>Bacteria</taxon>
        <taxon>Pseudomonadati</taxon>
        <taxon>Bacteroidota</taxon>
        <taxon>Sphingobacteriia</taxon>
        <taxon>Sphingobacteriales</taxon>
        <taxon>Sphingobacteriaceae</taxon>
        <taxon>Pedobacter</taxon>
    </lineage>
</organism>
<proteinExistence type="predicted"/>
<reference evidence="2 3" key="1">
    <citation type="submission" date="2019-04" db="EMBL/GenBank/DDBJ databases">
        <title>Pedobacter sp. AR-2-6 sp. nov., isolated from Arctic soil.</title>
        <authorList>
            <person name="Dahal R.H."/>
            <person name="Kim D.-U."/>
        </authorList>
    </citation>
    <scope>NUCLEOTIDE SEQUENCE [LARGE SCALE GENOMIC DNA]</scope>
    <source>
        <strain evidence="2 3">AR-2-6</strain>
    </source>
</reference>
<evidence type="ECO:0000256" key="1">
    <source>
        <dbReference type="SAM" id="SignalP"/>
    </source>
</evidence>
<comment type="caution">
    <text evidence="2">The sequence shown here is derived from an EMBL/GenBank/DDBJ whole genome shotgun (WGS) entry which is preliminary data.</text>
</comment>
<evidence type="ECO:0000313" key="2">
    <source>
        <dbReference type="EMBL" id="TKC03135.1"/>
    </source>
</evidence>
<evidence type="ECO:0000313" key="3">
    <source>
        <dbReference type="Proteomes" id="UP000310477"/>
    </source>
</evidence>
<dbReference type="Proteomes" id="UP000310477">
    <property type="component" value="Unassembled WGS sequence"/>
</dbReference>
<accession>A0A4U1CAY0</accession>
<keyword evidence="3" id="KW-1185">Reference proteome</keyword>
<dbReference type="RefSeq" id="WP_136873448.1">
    <property type="nucleotide sequence ID" value="NZ_SWBO01000001.1"/>
</dbReference>
<dbReference type="EMBL" id="SWBO01000001">
    <property type="protein sequence ID" value="TKC03135.1"/>
    <property type="molecule type" value="Genomic_DNA"/>
</dbReference>
<gene>
    <name evidence="2" type="ORF">FA045_00775</name>
</gene>
<sequence length="216" mass="24637">MKRLILFLLLFSFITACTSDKKDNKIEDSAVAITDTVKTTLPKDDGDGLSQQDSIKATARQVLTFLKQNNYAELIKYFSADGVRFVPYGFIDTANSKKLTPEDFLESINKQWTLTWGSYDGTGDPIKLSVPAYLKKFVYNADYLAAEAVGYDQIIKQGNSLNNLKTIYPNHHFIEYHFSGFDQKLDGMDWTTLRLVFEKIDGQYFLVALIHDQWTV</sequence>
<feature type="signal peptide" evidence="1">
    <location>
        <begin position="1"/>
        <end position="18"/>
    </location>
</feature>
<evidence type="ECO:0008006" key="4">
    <source>
        <dbReference type="Google" id="ProtNLM"/>
    </source>
</evidence>